<dbReference type="InterPro" id="IPR014721">
    <property type="entry name" value="Ribsml_uS5_D2-typ_fold_subgr"/>
</dbReference>
<evidence type="ECO:0000313" key="16">
    <source>
        <dbReference type="Proteomes" id="UP000327194"/>
    </source>
</evidence>
<evidence type="ECO:0000256" key="1">
    <source>
        <dbReference type="ARBA" id="ARBA00004496"/>
    </source>
</evidence>
<keyword evidence="9" id="KW-0067">ATP-binding</keyword>
<dbReference type="NCBIfam" id="TIGR00549">
    <property type="entry name" value="mevalon_kin"/>
    <property type="match status" value="1"/>
</dbReference>
<dbReference type="EMBL" id="CP045562">
    <property type="protein sequence ID" value="QFX92629.1"/>
    <property type="molecule type" value="Genomic_DNA"/>
</dbReference>
<dbReference type="InterPro" id="IPR020568">
    <property type="entry name" value="Ribosomal_Su5_D2-typ_SF"/>
</dbReference>
<protein>
    <recommendedName>
        <fullName evidence="3">mevalonate kinase</fullName>
        <ecNumber evidence="3">2.7.1.36</ecNumber>
    </recommendedName>
</protein>
<dbReference type="InterPro" id="IPR006204">
    <property type="entry name" value="GHMP_kinase_N_dom"/>
</dbReference>
<evidence type="ECO:0000256" key="6">
    <source>
        <dbReference type="ARBA" id="ARBA00022679"/>
    </source>
</evidence>
<evidence type="ECO:0000313" key="15">
    <source>
        <dbReference type="EMBL" id="QFX92629.1"/>
    </source>
</evidence>
<evidence type="ECO:0000259" key="14">
    <source>
        <dbReference type="Pfam" id="PF08544"/>
    </source>
</evidence>
<comment type="pathway">
    <text evidence="12">Isoprenoid biosynthesis; isopentenyl diphosphate biosynthesis via mevalonate pathway; isopentenyl diphosphate from (R)-mevalonate: step 1/3.</text>
</comment>
<dbReference type="PANTHER" id="PTHR43290:SF2">
    <property type="entry name" value="MEVALONATE KINASE"/>
    <property type="match status" value="1"/>
</dbReference>
<evidence type="ECO:0000256" key="7">
    <source>
        <dbReference type="ARBA" id="ARBA00022741"/>
    </source>
</evidence>
<sequence>MNMTATGLSHAKIIFLGEHSAVYQKPAIVFPVPQIKAKAIISSDGHNQLNSKYYSGPISTLPSSMNGLQTLINQLNKLLNRNNDPIDIEIDSEIPLGRGMGSSAATASAVTRAFFNFFKQPISQKQLKSFTDVEEKITHGNPSGIDAKTVSSIKPILFEKGQFYDFPVSTRGQLIIADTGVSSNTSTAVAMVRDEMDRHFQSTSELIDDLGNLVESAKSSLQSNQLEQTGKLMNLAQDDLTKLGVSSVEINTLVNAANQAGALGAKLTGSGLGGCIIALSASTTTTEQIKTALKQNGAHGVWIQSLNEMK</sequence>
<dbReference type="PRINTS" id="PR00959">
    <property type="entry name" value="MEVGALKINASE"/>
</dbReference>
<comment type="subcellular location">
    <subcellularLocation>
        <location evidence="1">Cytoplasm</location>
    </subcellularLocation>
</comment>
<dbReference type="RefSeq" id="WP_010021484.1">
    <property type="nucleotide sequence ID" value="NZ_AZDS01000001.1"/>
</dbReference>
<evidence type="ECO:0000256" key="5">
    <source>
        <dbReference type="ARBA" id="ARBA00022516"/>
    </source>
</evidence>
<name>A0AAE6P050_9LACO</name>
<dbReference type="GO" id="GO:0019287">
    <property type="term" value="P:isopentenyl diphosphate biosynthetic process, mevalonate pathway"/>
    <property type="evidence" value="ECO:0007669"/>
    <property type="project" value="TreeGrafter"/>
</dbReference>
<keyword evidence="6 15" id="KW-0808">Transferase</keyword>
<dbReference type="AlphaFoldDB" id="A0AAE6P050"/>
<dbReference type="InterPro" id="IPR006203">
    <property type="entry name" value="GHMP_knse_ATP-bd_CS"/>
</dbReference>
<feature type="domain" description="GHMP kinase C-terminal" evidence="14">
    <location>
        <begin position="219"/>
        <end position="298"/>
    </location>
</feature>
<dbReference type="KEGG" id="lfv:LF543_03240"/>
<keyword evidence="5" id="KW-0444">Lipid biosynthesis</keyword>
<dbReference type="Gene3D" id="3.30.70.890">
    <property type="entry name" value="GHMP kinase, C-terminal domain"/>
    <property type="match status" value="1"/>
</dbReference>
<accession>A0AAE6P050</accession>
<comment type="similarity">
    <text evidence="2">Belongs to the GHMP kinase family. Mevalonate kinase subfamily.</text>
</comment>
<keyword evidence="10" id="KW-0460">Magnesium</keyword>
<evidence type="ECO:0000256" key="3">
    <source>
        <dbReference type="ARBA" id="ARBA00012103"/>
    </source>
</evidence>
<organism evidence="15 16">
    <name type="scientific">Fructilactobacillus fructivorans</name>
    <dbReference type="NCBI Taxonomy" id="1614"/>
    <lineage>
        <taxon>Bacteria</taxon>
        <taxon>Bacillati</taxon>
        <taxon>Bacillota</taxon>
        <taxon>Bacilli</taxon>
        <taxon>Lactobacillales</taxon>
        <taxon>Lactobacillaceae</taxon>
        <taxon>Fructilactobacillus</taxon>
    </lineage>
</organism>
<dbReference type="Pfam" id="PF08544">
    <property type="entry name" value="GHMP_kinases_C"/>
    <property type="match status" value="1"/>
</dbReference>
<dbReference type="EC" id="2.7.1.36" evidence="3"/>
<reference evidence="15 16" key="1">
    <citation type="submission" date="2019-10" db="EMBL/GenBank/DDBJ databases">
        <title>Genome sequencing of Lactobacillus fructivorans.</title>
        <authorList>
            <person name="Kim K."/>
        </authorList>
    </citation>
    <scope>NUCLEOTIDE SEQUENCE [LARGE SCALE GENOMIC DNA]</scope>
    <source>
        <strain evidence="15 16">LF543</strain>
    </source>
</reference>
<evidence type="ECO:0000256" key="9">
    <source>
        <dbReference type="ARBA" id="ARBA00022840"/>
    </source>
</evidence>
<dbReference type="InterPro" id="IPR006205">
    <property type="entry name" value="Mev_gal_kin"/>
</dbReference>
<evidence type="ECO:0000256" key="12">
    <source>
        <dbReference type="ARBA" id="ARBA00029438"/>
    </source>
</evidence>
<evidence type="ECO:0000256" key="11">
    <source>
        <dbReference type="ARBA" id="ARBA00023098"/>
    </source>
</evidence>
<keyword evidence="8 15" id="KW-0418">Kinase</keyword>
<dbReference type="PROSITE" id="PS00627">
    <property type="entry name" value="GHMP_KINASES_ATP"/>
    <property type="match status" value="1"/>
</dbReference>
<feature type="domain" description="GHMP kinase N-terminal" evidence="13">
    <location>
        <begin position="77"/>
        <end position="146"/>
    </location>
</feature>
<dbReference type="GO" id="GO:0005524">
    <property type="term" value="F:ATP binding"/>
    <property type="evidence" value="ECO:0007669"/>
    <property type="project" value="UniProtKB-KW"/>
</dbReference>
<dbReference type="Gene3D" id="3.30.230.10">
    <property type="match status" value="1"/>
</dbReference>
<dbReference type="GO" id="GO:0005829">
    <property type="term" value="C:cytosol"/>
    <property type="evidence" value="ECO:0007669"/>
    <property type="project" value="TreeGrafter"/>
</dbReference>
<dbReference type="PANTHER" id="PTHR43290">
    <property type="entry name" value="MEVALONATE KINASE"/>
    <property type="match status" value="1"/>
</dbReference>
<proteinExistence type="inferred from homology"/>
<evidence type="ECO:0000259" key="13">
    <source>
        <dbReference type="Pfam" id="PF00288"/>
    </source>
</evidence>
<dbReference type="Proteomes" id="UP000327194">
    <property type="component" value="Chromosome"/>
</dbReference>
<dbReference type="SUPFAM" id="SSF55060">
    <property type="entry name" value="GHMP Kinase, C-terminal domain"/>
    <property type="match status" value="1"/>
</dbReference>
<evidence type="ECO:0000256" key="10">
    <source>
        <dbReference type="ARBA" id="ARBA00022842"/>
    </source>
</evidence>
<evidence type="ECO:0000256" key="2">
    <source>
        <dbReference type="ARBA" id="ARBA00006495"/>
    </source>
</evidence>
<dbReference type="SUPFAM" id="SSF54211">
    <property type="entry name" value="Ribosomal protein S5 domain 2-like"/>
    <property type="match status" value="1"/>
</dbReference>
<dbReference type="GO" id="GO:0004496">
    <property type="term" value="F:mevalonate kinase activity"/>
    <property type="evidence" value="ECO:0007669"/>
    <property type="project" value="UniProtKB-EC"/>
</dbReference>
<keyword evidence="4" id="KW-0963">Cytoplasm</keyword>
<dbReference type="InterPro" id="IPR036554">
    <property type="entry name" value="GHMP_kinase_C_sf"/>
</dbReference>
<gene>
    <name evidence="15" type="primary">mvk</name>
    <name evidence="15" type="ORF">LF543_03240</name>
</gene>
<dbReference type="Pfam" id="PF00288">
    <property type="entry name" value="GHMP_kinases_N"/>
    <property type="match status" value="1"/>
</dbReference>
<keyword evidence="11" id="KW-0443">Lipid metabolism</keyword>
<dbReference type="InterPro" id="IPR013750">
    <property type="entry name" value="GHMP_kinase_C_dom"/>
</dbReference>
<keyword evidence="7" id="KW-0547">Nucleotide-binding</keyword>
<evidence type="ECO:0000256" key="8">
    <source>
        <dbReference type="ARBA" id="ARBA00022777"/>
    </source>
</evidence>
<evidence type="ECO:0000256" key="4">
    <source>
        <dbReference type="ARBA" id="ARBA00022490"/>
    </source>
</evidence>